<dbReference type="PANTHER" id="PTHR43447">
    <property type="entry name" value="ALPHA-AMYLASE"/>
    <property type="match status" value="1"/>
</dbReference>
<evidence type="ECO:0000313" key="5">
    <source>
        <dbReference type="EMBL" id="VDI54330.1"/>
    </source>
</evidence>
<dbReference type="EMBL" id="UYJE01007382">
    <property type="protein sequence ID" value="VDI54330.1"/>
    <property type="molecule type" value="Genomic_DNA"/>
</dbReference>
<feature type="signal peptide" evidence="4">
    <location>
        <begin position="1"/>
        <end position="19"/>
    </location>
</feature>
<comment type="caution">
    <text evidence="5">The sequence shown here is derived from an EMBL/GenBank/DDBJ whole genome shotgun (WGS) entry which is preliminary data.</text>
</comment>
<comment type="cofactor">
    <cofactor evidence="1">
        <name>Ca(2+)</name>
        <dbReference type="ChEBI" id="CHEBI:29108"/>
    </cofactor>
</comment>
<reference evidence="5" key="1">
    <citation type="submission" date="2018-11" db="EMBL/GenBank/DDBJ databases">
        <authorList>
            <person name="Alioto T."/>
            <person name="Alioto T."/>
        </authorList>
    </citation>
    <scope>NUCLEOTIDE SEQUENCE</scope>
</reference>
<evidence type="ECO:0000256" key="3">
    <source>
        <dbReference type="ARBA" id="ARBA00023277"/>
    </source>
</evidence>
<gene>
    <name evidence="5" type="ORF">MGAL_10B013374</name>
</gene>
<dbReference type="GO" id="GO:0043169">
    <property type="term" value="F:cation binding"/>
    <property type="evidence" value="ECO:0007669"/>
    <property type="project" value="InterPro"/>
</dbReference>
<keyword evidence="6" id="KW-1185">Reference proteome</keyword>
<evidence type="ECO:0000256" key="1">
    <source>
        <dbReference type="ARBA" id="ARBA00001913"/>
    </source>
</evidence>
<dbReference type="InterPro" id="IPR017853">
    <property type="entry name" value="GH"/>
</dbReference>
<comment type="similarity">
    <text evidence="2">Belongs to the glycosyl hydrolase 13 family.</text>
</comment>
<feature type="chain" id="PRO_5032963935" evidence="4">
    <location>
        <begin position="20"/>
        <end position="197"/>
    </location>
</feature>
<evidence type="ECO:0000256" key="4">
    <source>
        <dbReference type="SAM" id="SignalP"/>
    </source>
</evidence>
<accession>A0A8B6FTW6</accession>
<proteinExistence type="inferred from homology"/>
<dbReference type="Proteomes" id="UP000596742">
    <property type="component" value="Unassembled WGS sequence"/>
</dbReference>
<evidence type="ECO:0000256" key="2">
    <source>
        <dbReference type="ARBA" id="ARBA00008061"/>
    </source>
</evidence>
<keyword evidence="5" id="KW-0378">Hydrolase</keyword>
<dbReference type="EC" id="3.2.1.1" evidence="5"/>
<protein>
    <submittedName>
        <fullName evidence="5">Alpha-amylase</fullName>
        <ecNumber evidence="5">3.2.1.1</ecNumber>
    </submittedName>
</protein>
<organism evidence="5 6">
    <name type="scientific">Mytilus galloprovincialis</name>
    <name type="common">Mediterranean mussel</name>
    <dbReference type="NCBI Taxonomy" id="29158"/>
    <lineage>
        <taxon>Eukaryota</taxon>
        <taxon>Metazoa</taxon>
        <taxon>Spiralia</taxon>
        <taxon>Lophotrochozoa</taxon>
        <taxon>Mollusca</taxon>
        <taxon>Bivalvia</taxon>
        <taxon>Autobranchia</taxon>
        <taxon>Pteriomorphia</taxon>
        <taxon>Mytilida</taxon>
        <taxon>Mytiloidea</taxon>
        <taxon>Mytilidae</taxon>
        <taxon>Mytilinae</taxon>
        <taxon>Mytilus</taxon>
    </lineage>
</organism>
<dbReference type="Gene3D" id="3.20.20.80">
    <property type="entry name" value="Glycosidases"/>
    <property type="match status" value="1"/>
</dbReference>
<dbReference type="OrthoDB" id="550577at2759"/>
<dbReference type="GO" id="GO:0005975">
    <property type="term" value="P:carbohydrate metabolic process"/>
    <property type="evidence" value="ECO:0007669"/>
    <property type="project" value="InterPro"/>
</dbReference>
<dbReference type="AlphaFoldDB" id="A0A8B6FTW6"/>
<keyword evidence="3" id="KW-0119">Carbohydrate metabolism</keyword>
<dbReference type="SUPFAM" id="SSF51445">
    <property type="entry name" value="(Trans)glycosidases"/>
    <property type="match status" value="1"/>
</dbReference>
<dbReference type="PRINTS" id="PR00110">
    <property type="entry name" value="ALPHAAMYLASE"/>
</dbReference>
<dbReference type="GO" id="GO:0004556">
    <property type="term" value="F:alpha-amylase activity"/>
    <property type="evidence" value="ECO:0007669"/>
    <property type="project" value="UniProtKB-EC"/>
</dbReference>
<dbReference type="InterPro" id="IPR006046">
    <property type="entry name" value="Alpha_amylase"/>
</dbReference>
<evidence type="ECO:0000313" key="6">
    <source>
        <dbReference type="Proteomes" id="UP000596742"/>
    </source>
</evidence>
<name>A0A8B6FTW6_MYTGA</name>
<keyword evidence="4" id="KW-0732">Signal</keyword>
<keyword evidence="5" id="KW-0326">Glycosidase</keyword>
<sequence length="197" mass="22716">MMSLFGSVLVAMIIKNINANDEYCPNPKKEWKHPNCAEGRHTIVHLFEWKWTDIAAECEGFLGPKGYCGVQISPPNENRIVTSPNRPWWERYQPISYELNTRSGNEYQFDEMVKKCNEFDVRIYVDVVINHMSKAYDEETGTGTFKWDGVISYPGLYSSSDFNGRGECNTENLNIKDYGNKHEVRNCRLDGLADLNQ</sequence>